<proteinExistence type="predicted"/>
<name>A0ABV8DUJ8_9NOCA</name>
<keyword evidence="1" id="KW-0472">Membrane</keyword>
<organism evidence="2 3">
    <name type="scientific">Nocardia jiangsuensis</name>
    <dbReference type="NCBI Taxonomy" id="1691563"/>
    <lineage>
        <taxon>Bacteria</taxon>
        <taxon>Bacillati</taxon>
        <taxon>Actinomycetota</taxon>
        <taxon>Actinomycetes</taxon>
        <taxon>Mycobacteriales</taxon>
        <taxon>Nocardiaceae</taxon>
        <taxon>Nocardia</taxon>
    </lineage>
</organism>
<keyword evidence="3" id="KW-1185">Reference proteome</keyword>
<gene>
    <name evidence="2" type="ORF">ACFO0B_17680</name>
</gene>
<keyword evidence="1" id="KW-0812">Transmembrane</keyword>
<reference evidence="3" key="1">
    <citation type="journal article" date="2019" name="Int. J. Syst. Evol. Microbiol.">
        <title>The Global Catalogue of Microorganisms (GCM) 10K type strain sequencing project: providing services to taxonomists for standard genome sequencing and annotation.</title>
        <authorList>
            <consortium name="The Broad Institute Genomics Platform"/>
            <consortium name="The Broad Institute Genome Sequencing Center for Infectious Disease"/>
            <person name="Wu L."/>
            <person name="Ma J."/>
        </authorList>
    </citation>
    <scope>NUCLEOTIDE SEQUENCE [LARGE SCALE GENOMIC DNA]</scope>
    <source>
        <strain evidence="3">CGMCC 4.7330</strain>
    </source>
</reference>
<accession>A0ABV8DUJ8</accession>
<feature type="transmembrane region" description="Helical" evidence="1">
    <location>
        <begin position="40"/>
        <end position="57"/>
    </location>
</feature>
<dbReference type="RefSeq" id="WP_378613561.1">
    <property type="nucleotide sequence ID" value="NZ_JBHSAX010000014.1"/>
</dbReference>
<evidence type="ECO:0008006" key="4">
    <source>
        <dbReference type="Google" id="ProtNLM"/>
    </source>
</evidence>
<comment type="caution">
    <text evidence="2">The sequence shown here is derived from an EMBL/GenBank/DDBJ whole genome shotgun (WGS) entry which is preliminary data.</text>
</comment>
<feature type="transmembrane region" description="Helical" evidence="1">
    <location>
        <begin position="64"/>
        <end position="84"/>
    </location>
</feature>
<feature type="transmembrane region" description="Helical" evidence="1">
    <location>
        <begin position="96"/>
        <end position="117"/>
    </location>
</feature>
<dbReference type="EMBL" id="JBHSAX010000014">
    <property type="protein sequence ID" value="MFC3963825.1"/>
    <property type="molecule type" value="Genomic_DNA"/>
</dbReference>
<sequence>MRATPDPAGLRGPVAGGLVAALAVAAHGIAGGGFPGGADFALLQAVSVLTGAVAVLVRRSGRFADAAGLLAVLAGGQYATHLLLTAHEHGTSTPSTALMVGAHVLATLLVAVAIPAAERFTALAATTLRALLGPPRAQPLPTRPAGFPGTPLLRAAGPLGAIGPRAPPVGR</sequence>
<evidence type="ECO:0000256" key="1">
    <source>
        <dbReference type="SAM" id="Phobius"/>
    </source>
</evidence>
<keyword evidence="1" id="KW-1133">Transmembrane helix</keyword>
<evidence type="ECO:0000313" key="2">
    <source>
        <dbReference type="EMBL" id="MFC3963825.1"/>
    </source>
</evidence>
<protein>
    <recommendedName>
        <fullName evidence="4">Integral membrane protein</fullName>
    </recommendedName>
</protein>
<dbReference type="Proteomes" id="UP001595696">
    <property type="component" value="Unassembled WGS sequence"/>
</dbReference>
<evidence type="ECO:0000313" key="3">
    <source>
        <dbReference type="Proteomes" id="UP001595696"/>
    </source>
</evidence>
<feature type="transmembrane region" description="Helical" evidence="1">
    <location>
        <begin position="12"/>
        <end position="34"/>
    </location>
</feature>